<dbReference type="InterPro" id="IPR010994">
    <property type="entry name" value="RuvA_2-like"/>
</dbReference>
<dbReference type="PANTHER" id="PTHR21180:SF32">
    <property type="entry name" value="ENDONUCLEASE_EXONUCLEASE_PHOSPHATASE FAMILY DOMAIN-CONTAINING PROTEIN 1"/>
    <property type="match status" value="1"/>
</dbReference>
<keyword evidence="2" id="KW-1133">Transmembrane helix</keyword>
<evidence type="ECO:0000256" key="1">
    <source>
        <dbReference type="SAM" id="MobiDB-lite"/>
    </source>
</evidence>
<dbReference type="GO" id="GO:0003677">
    <property type="term" value="F:DNA binding"/>
    <property type="evidence" value="ECO:0007669"/>
    <property type="project" value="InterPro"/>
</dbReference>
<dbReference type="STRING" id="1140003.OMY_01129"/>
<proteinExistence type="predicted"/>
<evidence type="ECO:0000256" key="2">
    <source>
        <dbReference type="SAM" id="Phobius"/>
    </source>
</evidence>
<dbReference type="Pfam" id="PF10531">
    <property type="entry name" value="SLBB"/>
    <property type="match status" value="1"/>
</dbReference>
<dbReference type="GO" id="GO:0015628">
    <property type="term" value="P:protein secretion by the type II secretion system"/>
    <property type="evidence" value="ECO:0007669"/>
    <property type="project" value="TreeGrafter"/>
</dbReference>
<feature type="transmembrane region" description="Helical" evidence="2">
    <location>
        <begin position="21"/>
        <end position="41"/>
    </location>
</feature>
<dbReference type="SUPFAM" id="SSF47781">
    <property type="entry name" value="RuvA domain 2-like"/>
    <property type="match status" value="1"/>
</dbReference>
<dbReference type="GO" id="GO:0015627">
    <property type="term" value="C:type II protein secretion system complex"/>
    <property type="evidence" value="ECO:0007669"/>
    <property type="project" value="TreeGrafter"/>
</dbReference>
<dbReference type="eggNOG" id="COG1555">
    <property type="taxonomic scope" value="Bacteria"/>
</dbReference>
<dbReference type="Pfam" id="PF12836">
    <property type="entry name" value="HHH_3"/>
    <property type="match status" value="1"/>
</dbReference>
<dbReference type="OrthoDB" id="9790239at2"/>
<feature type="compositionally biased region" description="Polar residues" evidence="1">
    <location>
        <begin position="129"/>
        <end position="144"/>
    </location>
</feature>
<protein>
    <recommendedName>
        <fullName evidence="3">Helix-hairpin-helix DNA-binding motif class 1 domain-containing protein</fullName>
    </recommendedName>
</protein>
<dbReference type="RefSeq" id="WP_016185581.1">
    <property type="nucleotide sequence ID" value="NZ_ASWO01000005.1"/>
</dbReference>
<reference evidence="4 5" key="1">
    <citation type="submission" date="2013-03" db="EMBL/GenBank/DDBJ databases">
        <title>The Genome Sequence of Enterococcus sulfureus ATCC_49903 (PacBio/Illumina hybrid assembly).</title>
        <authorList>
            <consortium name="The Broad Institute Genomics Platform"/>
            <consortium name="The Broad Institute Genome Sequencing Center for Infectious Disease"/>
            <person name="Earl A."/>
            <person name="Russ C."/>
            <person name="Gilmore M."/>
            <person name="Surin D."/>
            <person name="Walker B."/>
            <person name="Young S."/>
            <person name="Zeng Q."/>
            <person name="Gargeya S."/>
            <person name="Fitzgerald M."/>
            <person name="Haas B."/>
            <person name="Abouelleil A."/>
            <person name="Allen A.W."/>
            <person name="Alvarado L."/>
            <person name="Arachchi H.M."/>
            <person name="Berlin A.M."/>
            <person name="Chapman S.B."/>
            <person name="Gainer-Dewar J."/>
            <person name="Goldberg J."/>
            <person name="Griggs A."/>
            <person name="Gujja S."/>
            <person name="Hansen M."/>
            <person name="Howarth C."/>
            <person name="Imamovic A."/>
            <person name="Ireland A."/>
            <person name="Larimer J."/>
            <person name="McCowan C."/>
            <person name="Murphy C."/>
            <person name="Pearson M."/>
            <person name="Poon T.W."/>
            <person name="Priest M."/>
            <person name="Roberts A."/>
            <person name="Saif S."/>
            <person name="Shea T."/>
            <person name="Sisk P."/>
            <person name="Sykes S."/>
            <person name="Wortman J."/>
            <person name="Nusbaum C."/>
            <person name="Birren B."/>
        </authorList>
    </citation>
    <scope>NUCLEOTIDE SEQUENCE [LARGE SCALE GENOMIC DNA]</scope>
    <source>
        <strain evidence="4 5">ATCC 49903</strain>
    </source>
</reference>
<gene>
    <name evidence="4" type="ORF">I573_01549</name>
</gene>
<dbReference type="PANTHER" id="PTHR21180">
    <property type="entry name" value="ENDONUCLEASE/EXONUCLEASE/PHOSPHATASE FAMILY DOMAIN-CONTAINING PROTEIN 1"/>
    <property type="match status" value="1"/>
</dbReference>
<dbReference type="InterPro" id="IPR019554">
    <property type="entry name" value="Soluble_ligand-bd"/>
</dbReference>
<organism evidence="4 5">
    <name type="scientific">Enterococcus sulfureus ATCC 49903</name>
    <dbReference type="NCBI Taxonomy" id="1140003"/>
    <lineage>
        <taxon>Bacteria</taxon>
        <taxon>Bacillati</taxon>
        <taxon>Bacillota</taxon>
        <taxon>Bacilli</taxon>
        <taxon>Lactobacillales</taxon>
        <taxon>Enterococcaceae</taxon>
        <taxon>Enterococcus</taxon>
    </lineage>
</organism>
<keyword evidence="2" id="KW-0472">Membrane</keyword>
<comment type="caution">
    <text evidence="4">The sequence shown here is derived from an EMBL/GenBank/DDBJ whole genome shotgun (WGS) entry which is preliminary data.</text>
</comment>
<dbReference type="InterPro" id="IPR003583">
    <property type="entry name" value="Hlx-hairpin-Hlx_DNA-bd_motif"/>
</dbReference>
<keyword evidence="2" id="KW-0812">Transmembrane</keyword>
<feature type="domain" description="Helix-hairpin-helix DNA-binding motif class 1" evidence="3">
    <location>
        <begin position="160"/>
        <end position="179"/>
    </location>
</feature>
<dbReference type="Gene3D" id="1.10.150.280">
    <property type="entry name" value="AF1531-like domain"/>
    <property type="match status" value="1"/>
</dbReference>
<dbReference type="InterPro" id="IPR051675">
    <property type="entry name" value="Endo/Exo/Phosphatase_dom_1"/>
</dbReference>
<evidence type="ECO:0000259" key="3">
    <source>
        <dbReference type="SMART" id="SM00278"/>
    </source>
</evidence>
<dbReference type="EMBL" id="ASWO01000005">
    <property type="protein sequence ID" value="EOT83824.1"/>
    <property type="molecule type" value="Genomic_DNA"/>
</dbReference>
<dbReference type="PATRIC" id="fig|1140003.3.peg.1087"/>
<accession>S0NR92</accession>
<sequence>MPIEESIFKRVSKWIKDHISWTLLIVSMVSALALVSFILYMKQSSPVPQQLQEETITSTSESTAESTSFLFVDVKGAVVKPGVYQVAPGARTQQVIQLAGGMTKEAEQRAINLAQKVVDQAVIYVPTTGEQTPDTWSNQTSATNSERDSKKVNLNTADEMTLMTLNGIGEKKAQAIVAYRTQHGPFKTVEELKEVDGFGEKTVEKLKDSITIE</sequence>
<keyword evidence="5" id="KW-1185">Reference proteome</keyword>
<evidence type="ECO:0000313" key="4">
    <source>
        <dbReference type="EMBL" id="EOT83824.1"/>
    </source>
</evidence>
<dbReference type="AlphaFoldDB" id="S0NR92"/>
<dbReference type="SMART" id="SM00278">
    <property type="entry name" value="HhH1"/>
    <property type="match status" value="2"/>
</dbReference>
<dbReference type="InterPro" id="IPR004509">
    <property type="entry name" value="Competence_ComEA_HhH"/>
</dbReference>
<feature type="domain" description="Helix-hairpin-helix DNA-binding motif class 1" evidence="3">
    <location>
        <begin position="190"/>
        <end position="209"/>
    </location>
</feature>
<dbReference type="Proteomes" id="UP000015961">
    <property type="component" value="Unassembled WGS sequence"/>
</dbReference>
<dbReference type="Gene3D" id="3.10.20.600">
    <property type="match status" value="1"/>
</dbReference>
<dbReference type="NCBIfam" id="TIGR00426">
    <property type="entry name" value="competence protein ComEA helix-hairpin-helix repeat region"/>
    <property type="match status" value="1"/>
</dbReference>
<evidence type="ECO:0000313" key="5">
    <source>
        <dbReference type="Proteomes" id="UP000015961"/>
    </source>
</evidence>
<name>S0NR92_9ENTE</name>
<dbReference type="GO" id="GO:0006281">
    <property type="term" value="P:DNA repair"/>
    <property type="evidence" value="ECO:0007669"/>
    <property type="project" value="InterPro"/>
</dbReference>
<feature type="region of interest" description="Disordered" evidence="1">
    <location>
        <begin position="129"/>
        <end position="150"/>
    </location>
</feature>